<reference evidence="1" key="1">
    <citation type="submission" date="2023-09" db="EMBL/GenBank/DDBJ databases">
        <title>Vallitalea sediminicola and Vallitalea maricola sp. nov., anaerobic bacteria isolated from marine sediment.</title>
        <authorList>
            <person name="Hirano S."/>
            <person name="Maeda A."/>
            <person name="Terahara T."/>
            <person name="Mori K."/>
            <person name="Hamada M."/>
            <person name="Matsumoto R."/>
            <person name="Kobayashi T."/>
        </authorList>
    </citation>
    <scope>NUCLEOTIDE SEQUENCE</scope>
    <source>
        <strain evidence="1">AN17-2</strain>
    </source>
</reference>
<keyword evidence="2" id="KW-1185">Reference proteome</keyword>
<evidence type="ECO:0000313" key="1">
    <source>
        <dbReference type="EMBL" id="GMQ63665.1"/>
    </source>
</evidence>
<proteinExistence type="predicted"/>
<dbReference type="EMBL" id="BTPU01000050">
    <property type="protein sequence ID" value="GMQ63665.1"/>
    <property type="molecule type" value="Genomic_DNA"/>
</dbReference>
<protein>
    <submittedName>
        <fullName evidence="1">GNAT family N-acetyltransferase</fullName>
    </submittedName>
</protein>
<sequence>MEDFDVIWNIYCESFPENERRSLKQQMDIMKEDEYNLYPVKDNNIIVGFYTTWDLSDFVYIEHLAFDKNSRGKGHGSKTIKKIIDDSNKIILEVEEPNTQEAKKRIDFYTRLGFKLNNYNYVQPAYDKNKESVPLLIMSYPSQISEEEFNSIRDELYLKVYKVD</sequence>
<name>A0ACB5UM96_9FIRM</name>
<organism evidence="1 2">
    <name type="scientific">Vallitalea maricola</name>
    <dbReference type="NCBI Taxonomy" id="3074433"/>
    <lineage>
        <taxon>Bacteria</taxon>
        <taxon>Bacillati</taxon>
        <taxon>Bacillota</taxon>
        <taxon>Clostridia</taxon>
        <taxon>Lachnospirales</taxon>
        <taxon>Vallitaleaceae</taxon>
        <taxon>Vallitalea</taxon>
    </lineage>
</organism>
<dbReference type="Proteomes" id="UP001374599">
    <property type="component" value="Unassembled WGS sequence"/>
</dbReference>
<gene>
    <name evidence="1" type="ORF">AN2V17_28990</name>
</gene>
<accession>A0ACB5UM96</accession>
<evidence type="ECO:0000313" key="2">
    <source>
        <dbReference type="Proteomes" id="UP001374599"/>
    </source>
</evidence>
<comment type="caution">
    <text evidence="1">The sequence shown here is derived from an EMBL/GenBank/DDBJ whole genome shotgun (WGS) entry which is preliminary data.</text>
</comment>